<dbReference type="Pfam" id="PF07589">
    <property type="entry name" value="PEP-CTERM"/>
    <property type="match status" value="1"/>
</dbReference>
<evidence type="ECO:0000256" key="1">
    <source>
        <dbReference type="SAM" id="SignalP"/>
    </source>
</evidence>
<dbReference type="EMBL" id="WWCN01000023">
    <property type="protein sequence ID" value="MYM26168.1"/>
    <property type="molecule type" value="Genomic_DNA"/>
</dbReference>
<evidence type="ECO:0000313" key="4">
    <source>
        <dbReference type="Proteomes" id="UP000479335"/>
    </source>
</evidence>
<proteinExistence type="predicted"/>
<feature type="domain" description="Ice-binding protein C-terminal" evidence="2">
    <location>
        <begin position="169"/>
        <end position="192"/>
    </location>
</feature>
<accession>A0A6L8KIX6</accession>
<evidence type="ECO:0000313" key="3">
    <source>
        <dbReference type="EMBL" id="MYM26168.1"/>
    </source>
</evidence>
<keyword evidence="4" id="KW-1185">Reference proteome</keyword>
<dbReference type="AlphaFoldDB" id="A0A6L8KIX6"/>
<feature type="signal peptide" evidence="1">
    <location>
        <begin position="1"/>
        <end position="21"/>
    </location>
</feature>
<gene>
    <name evidence="3" type="ORF">GTP46_26415</name>
</gene>
<dbReference type="InterPro" id="IPR013424">
    <property type="entry name" value="Ice-binding_C"/>
</dbReference>
<dbReference type="NCBIfam" id="TIGR02595">
    <property type="entry name" value="PEP_CTERM"/>
    <property type="match status" value="1"/>
</dbReference>
<organism evidence="3 4">
    <name type="scientific">Duganella flavida</name>
    <dbReference type="NCBI Taxonomy" id="2692175"/>
    <lineage>
        <taxon>Bacteria</taxon>
        <taxon>Pseudomonadati</taxon>
        <taxon>Pseudomonadota</taxon>
        <taxon>Betaproteobacteria</taxon>
        <taxon>Burkholderiales</taxon>
        <taxon>Oxalobacteraceae</taxon>
        <taxon>Telluria group</taxon>
        <taxon>Duganella</taxon>
    </lineage>
</organism>
<sequence length="196" mass="20191">MRLTNLLIGAAILSASAMAHADNIIASGSGLSGVYTTEHFDSALSEGAAAGSNFAGVTFGDGNFVTGYYAGTYPNMNGTVVANFYPCCTTPTTLTFSSNLSGAAFNFVSNPGESTFTAYLGATAVASFTSATGYGGEFYGFQNIVFNSIKIESGGSNNAYILDNLQTAAVPEPETYAMLLGGLGLLSLIRRRAKKA</sequence>
<reference evidence="3 4" key="1">
    <citation type="submission" date="2019-12" db="EMBL/GenBank/DDBJ databases">
        <title>Novel species isolated from a subtropical stream in China.</title>
        <authorList>
            <person name="Lu H."/>
        </authorList>
    </citation>
    <scope>NUCLEOTIDE SEQUENCE [LARGE SCALE GENOMIC DNA]</scope>
    <source>
        <strain evidence="3 4">FT135W</strain>
    </source>
</reference>
<evidence type="ECO:0000259" key="2">
    <source>
        <dbReference type="Pfam" id="PF07589"/>
    </source>
</evidence>
<feature type="chain" id="PRO_5027071600" evidence="1">
    <location>
        <begin position="22"/>
        <end position="196"/>
    </location>
</feature>
<comment type="caution">
    <text evidence="3">The sequence shown here is derived from an EMBL/GenBank/DDBJ whole genome shotgun (WGS) entry which is preliminary data.</text>
</comment>
<keyword evidence="1" id="KW-0732">Signal</keyword>
<dbReference type="RefSeq" id="WP_161009607.1">
    <property type="nucleotide sequence ID" value="NZ_WWCN01000023.1"/>
</dbReference>
<name>A0A6L8KIX6_9BURK</name>
<protein>
    <submittedName>
        <fullName evidence="3">PEP-CTERM sorting domain-containing protein</fullName>
    </submittedName>
</protein>
<dbReference type="Proteomes" id="UP000479335">
    <property type="component" value="Unassembled WGS sequence"/>
</dbReference>